<organism evidence="1 2">
    <name type="scientific">Arenibacter antarcticus</name>
    <dbReference type="NCBI Taxonomy" id="2040469"/>
    <lineage>
        <taxon>Bacteria</taxon>
        <taxon>Pseudomonadati</taxon>
        <taxon>Bacteroidota</taxon>
        <taxon>Flavobacteriia</taxon>
        <taxon>Flavobacteriales</taxon>
        <taxon>Flavobacteriaceae</taxon>
        <taxon>Arenibacter</taxon>
    </lineage>
</organism>
<evidence type="ECO:0000313" key="2">
    <source>
        <dbReference type="Proteomes" id="UP001597532"/>
    </source>
</evidence>
<accession>A0ABW5VFM1</accession>
<sequence>MVKKHFTTLFLGIINILLLSSTSEIGAQEIKVFKVGDFDLSGPVKSCLVITDYGKEQYKFNEKGLLTNAITRYNDEDYDITTYKLNGNELVEKRVENYRDGIIVKHTSLANFYELDTTEGKKITEKIISYNKQFLDQYQYDYGRNGKLNSIKRINDSGIDETTITYEVKNGESTETYYLNDVILKSIRVSEASDQNQLAQKTVLTKQFLEGEPHKALEQKYTEMGKLISEVKFSFNKTKKTFLPSESEFYEYNPQGDILSVKIVKNKLERVKNYHYQYDDAGKGNWIKQILTPDNSYITRRIHYYTKVESQENKR</sequence>
<comment type="caution">
    <text evidence="1">The sequence shown here is derived from an EMBL/GenBank/DDBJ whole genome shotgun (WGS) entry which is preliminary data.</text>
</comment>
<dbReference type="EMBL" id="JBHUOK010000029">
    <property type="protein sequence ID" value="MFD2789757.1"/>
    <property type="molecule type" value="Genomic_DNA"/>
</dbReference>
<evidence type="ECO:0008006" key="3">
    <source>
        <dbReference type="Google" id="ProtNLM"/>
    </source>
</evidence>
<gene>
    <name evidence="1" type="ORF">ACFS1K_08295</name>
</gene>
<proteinExistence type="predicted"/>
<reference evidence="2" key="1">
    <citation type="journal article" date="2019" name="Int. J. Syst. Evol. Microbiol.">
        <title>The Global Catalogue of Microorganisms (GCM) 10K type strain sequencing project: providing services to taxonomists for standard genome sequencing and annotation.</title>
        <authorList>
            <consortium name="The Broad Institute Genomics Platform"/>
            <consortium name="The Broad Institute Genome Sequencing Center for Infectious Disease"/>
            <person name="Wu L."/>
            <person name="Ma J."/>
        </authorList>
    </citation>
    <scope>NUCLEOTIDE SEQUENCE [LARGE SCALE GENOMIC DNA]</scope>
    <source>
        <strain evidence="2">KCTC 52924</strain>
    </source>
</reference>
<dbReference type="Proteomes" id="UP001597532">
    <property type="component" value="Unassembled WGS sequence"/>
</dbReference>
<dbReference type="RefSeq" id="WP_251807820.1">
    <property type="nucleotide sequence ID" value="NZ_CP166679.1"/>
</dbReference>
<evidence type="ECO:0000313" key="1">
    <source>
        <dbReference type="EMBL" id="MFD2789757.1"/>
    </source>
</evidence>
<keyword evidence="2" id="KW-1185">Reference proteome</keyword>
<protein>
    <recommendedName>
        <fullName evidence="3">YD repeat-containing protein</fullName>
    </recommendedName>
</protein>
<name>A0ABW5VFM1_9FLAO</name>